<dbReference type="PANTHER" id="PTHR43393">
    <property type="entry name" value="CYTOKININ RIBOSIDE 5'-MONOPHOSPHATE PHOSPHORIBOHYDROLASE"/>
    <property type="match status" value="1"/>
</dbReference>
<dbReference type="InterPro" id="IPR052341">
    <property type="entry name" value="LOG_family_nucleotidases"/>
</dbReference>
<keyword evidence="2" id="KW-1185">Reference proteome</keyword>
<organism evidence="1 2">
    <name type="scientific">Thermatribacter velox</name>
    <dbReference type="NCBI Taxonomy" id="3039681"/>
    <lineage>
        <taxon>Bacteria</taxon>
        <taxon>Pseudomonadati</taxon>
        <taxon>Atribacterota</taxon>
        <taxon>Atribacteria</taxon>
        <taxon>Atribacterales</taxon>
        <taxon>Thermatribacteraceae</taxon>
        <taxon>Thermatribacter</taxon>
    </lineage>
</organism>
<dbReference type="Gene3D" id="3.40.50.450">
    <property type="match status" value="1"/>
</dbReference>
<evidence type="ECO:0000313" key="1">
    <source>
        <dbReference type="EMBL" id="WZL76460.1"/>
    </source>
</evidence>
<sequence length="160" mass="16520">MENKPIIGVIGTASSHDASIVELAFEVGREIARRGAVLLCGGLGGVMEAACRGAKKEGGITIGILPGSSVSEANPFVDYCIATGLGEARNLIIVLSSSALVACGGGAGTLSEIAFALKHGKPLAGLRTWQLRNGSGQEGFFPQFESAREAVAYLFKRLEV</sequence>
<reference evidence="1 2" key="1">
    <citation type="submission" date="2023-03" db="EMBL/GenBank/DDBJ databases">
        <title>Novel Species.</title>
        <authorList>
            <person name="Ma S."/>
        </authorList>
    </citation>
    <scope>NUCLEOTIDE SEQUENCE [LARGE SCALE GENOMIC DNA]</scope>
    <source>
        <strain evidence="1 2">B11</strain>
    </source>
</reference>
<dbReference type="InterPro" id="IPR005268">
    <property type="entry name" value="CHP00725"/>
</dbReference>
<gene>
    <name evidence="1" type="ORF">QBE54_01635</name>
</gene>
<dbReference type="Proteomes" id="UP001461341">
    <property type="component" value="Chromosome"/>
</dbReference>
<dbReference type="NCBIfam" id="TIGR00725">
    <property type="entry name" value="TIGR00725 family protein"/>
    <property type="match status" value="1"/>
</dbReference>
<dbReference type="InterPro" id="IPR041164">
    <property type="entry name" value="LDcluster4"/>
</dbReference>
<name>A0ABZ2YBT8_9BACT</name>
<dbReference type="EMBL" id="CP121689">
    <property type="protein sequence ID" value="WZL76460.1"/>
    <property type="molecule type" value="Genomic_DNA"/>
</dbReference>
<accession>A0ABZ2YBT8</accession>
<evidence type="ECO:0000313" key="2">
    <source>
        <dbReference type="Proteomes" id="UP001461341"/>
    </source>
</evidence>
<dbReference type="PANTHER" id="PTHR43393:SF3">
    <property type="entry name" value="LYSINE DECARBOXYLASE-LIKE PROTEIN"/>
    <property type="match status" value="1"/>
</dbReference>
<proteinExistence type="predicted"/>
<dbReference type="SUPFAM" id="SSF102405">
    <property type="entry name" value="MCP/YpsA-like"/>
    <property type="match status" value="1"/>
</dbReference>
<dbReference type="RefSeq" id="WP_369018625.1">
    <property type="nucleotide sequence ID" value="NZ_CP121689.1"/>
</dbReference>
<dbReference type="Pfam" id="PF18306">
    <property type="entry name" value="LDcluster4"/>
    <property type="match status" value="1"/>
</dbReference>
<protein>
    <submittedName>
        <fullName evidence="1">TIGR00725 family protein</fullName>
    </submittedName>
</protein>